<evidence type="ECO:0000313" key="4">
    <source>
        <dbReference type="Proteomes" id="UP000598971"/>
    </source>
</evidence>
<dbReference type="InterPro" id="IPR007029">
    <property type="entry name" value="YHS_dom"/>
</dbReference>
<dbReference type="InterPro" id="IPR012348">
    <property type="entry name" value="RNR-like"/>
</dbReference>
<organism evidence="3 4">
    <name type="scientific">Limnovirga soli</name>
    <dbReference type="NCBI Taxonomy" id="2656915"/>
    <lineage>
        <taxon>Bacteria</taxon>
        <taxon>Pseudomonadati</taxon>
        <taxon>Bacteroidota</taxon>
        <taxon>Chitinophagia</taxon>
        <taxon>Chitinophagales</taxon>
        <taxon>Chitinophagaceae</taxon>
        <taxon>Limnovirga</taxon>
    </lineage>
</organism>
<evidence type="ECO:0000313" key="3">
    <source>
        <dbReference type="EMBL" id="NNV56334.1"/>
    </source>
</evidence>
<feature type="signal peptide" evidence="1">
    <location>
        <begin position="1"/>
        <end position="22"/>
    </location>
</feature>
<dbReference type="Proteomes" id="UP000598971">
    <property type="component" value="Unassembled WGS sequence"/>
</dbReference>
<dbReference type="RefSeq" id="WP_171608272.1">
    <property type="nucleotide sequence ID" value="NZ_WHPF01000008.1"/>
</dbReference>
<dbReference type="GO" id="GO:0016491">
    <property type="term" value="F:oxidoreductase activity"/>
    <property type="evidence" value="ECO:0007669"/>
    <property type="project" value="InterPro"/>
</dbReference>
<evidence type="ECO:0000259" key="2">
    <source>
        <dbReference type="SMART" id="SM00746"/>
    </source>
</evidence>
<keyword evidence="1" id="KW-0732">Signal</keyword>
<comment type="caution">
    <text evidence="3">The sequence shown here is derived from an EMBL/GenBank/DDBJ whole genome shotgun (WGS) entry which is preliminary data.</text>
</comment>
<gene>
    <name evidence="3" type="ORF">GD597_12760</name>
</gene>
<dbReference type="InterPro" id="IPR011017">
    <property type="entry name" value="TRASH_dom"/>
</dbReference>
<dbReference type="PROSITE" id="PS51257">
    <property type="entry name" value="PROKAR_LIPOPROTEIN"/>
    <property type="match status" value="1"/>
</dbReference>
<evidence type="ECO:0000256" key="1">
    <source>
        <dbReference type="SAM" id="SignalP"/>
    </source>
</evidence>
<dbReference type="Gene3D" id="1.10.620.20">
    <property type="entry name" value="Ribonucleotide Reductase, subunit A"/>
    <property type="match status" value="1"/>
</dbReference>
<dbReference type="AlphaFoldDB" id="A0A8J8FJS3"/>
<protein>
    <submittedName>
        <fullName evidence="3">YHS domain-containing protein</fullName>
    </submittedName>
</protein>
<dbReference type="SMART" id="SM00746">
    <property type="entry name" value="TRASH"/>
    <property type="match status" value="1"/>
</dbReference>
<dbReference type="EMBL" id="WHPF01000008">
    <property type="protein sequence ID" value="NNV56334.1"/>
    <property type="molecule type" value="Genomic_DNA"/>
</dbReference>
<name>A0A8J8FJS3_9BACT</name>
<dbReference type="Pfam" id="PF04945">
    <property type="entry name" value="YHS"/>
    <property type="match status" value="1"/>
</dbReference>
<keyword evidence="4" id="KW-1185">Reference proteome</keyword>
<reference evidence="3" key="1">
    <citation type="submission" date="2019-10" db="EMBL/GenBank/DDBJ databases">
        <title>Draft genome sequence of Panacibacter sp. KCS-6.</title>
        <authorList>
            <person name="Yim K.J."/>
        </authorList>
    </citation>
    <scope>NUCLEOTIDE SEQUENCE</scope>
    <source>
        <strain evidence="3">KCS-6</strain>
    </source>
</reference>
<accession>A0A8J8FJS3</accession>
<sequence length="99" mass="10482">MKKTVITLALCTIVLFACNQSADKTAATKDTTAMTTVDTTVSNNLSSLTLAADKDKVCGMPISAGLGDTSLYKGAIYGFCSKECKDEFLKNPDGYLAQK</sequence>
<proteinExistence type="predicted"/>
<feature type="domain" description="TRASH" evidence="2">
    <location>
        <begin position="55"/>
        <end position="92"/>
    </location>
</feature>
<feature type="chain" id="PRO_5035172112" evidence="1">
    <location>
        <begin position="23"/>
        <end position="99"/>
    </location>
</feature>